<evidence type="ECO:0000313" key="2">
    <source>
        <dbReference type="Proteomes" id="UP000827872"/>
    </source>
</evidence>
<organism evidence="1 2">
    <name type="scientific">Sphaerodactylus townsendi</name>
    <dbReference type="NCBI Taxonomy" id="933632"/>
    <lineage>
        <taxon>Eukaryota</taxon>
        <taxon>Metazoa</taxon>
        <taxon>Chordata</taxon>
        <taxon>Craniata</taxon>
        <taxon>Vertebrata</taxon>
        <taxon>Euteleostomi</taxon>
        <taxon>Lepidosauria</taxon>
        <taxon>Squamata</taxon>
        <taxon>Bifurcata</taxon>
        <taxon>Gekkota</taxon>
        <taxon>Sphaerodactylidae</taxon>
        <taxon>Sphaerodactylus</taxon>
    </lineage>
</organism>
<name>A0ACB8ERN9_9SAUR</name>
<evidence type="ECO:0000313" key="1">
    <source>
        <dbReference type="EMBL" id="KAH7994904.1"/>
    </source>
</evidence>
<dbReference type="Proteomes" id="UP000827872">
    <property type="component" value="Linkage Group LG07"/>
</dbReference>
<keyword evidence="2" id="KW-1185">Reference proteome</keyword>
<reference evidence="1" key="1">
    <citation type="submission" date="2021-08" db="EMBL/GenBank/DDBJ databases">
        <title>The first chromosome-level gecko genome reveals the dynamic sex chromosomes of Neotropical dwarf geckos (Sphaerodactylidae: Sphaerodactylus).</title>
        <authorList>
            <person name="Pinto B.J."/>
            <person name="Keating S.E."/>
            <person name="Gamble T."/>
        </authorList>
    </citation>
    <scope>NUCLEOTIDE SEQUENCE</scope>
    <source>
        <strain evidence="1">TG3544</strain>
    </source>
</reference>
<comment type="caution">
    <text evidence="1">The sequence shown here is derived from an EMBL/GenBank/DDBJ whole genome shotgun (WGS) entry which is preliminary data.</text>
</comment>
<proteinExistence type="predicted"/>
<sequence length="67" mass="7809">MDMDTSLYKYSEQKCPLPLPQVYYYNHVERTESEKGARAFVYYFCATRGRVAVLSLNQSKNGRMICS</sequence>
<dbReference type="EMBL" id="CM037620">
    <property type="protein sequence ID" value="KAH7994904.1"/>
    <property type="molecule type" value="Genomic_DNA"/>
</dbReference>
<protein>
    <submittedName>
        <fullName evidence="1">Uncharacterized protein</fullName>
    </submittedName>
</protein>
<gene>
    <name evidence="1" type="ORF">K3G42_018310</name>
</gene>
<accession>A0ACB8ERN9</accession>